<dbReference type="PRINTS" id="PR00862">
    <property type="entry name" value="PROLIGOPTASE"/>
</dbReference>
<evidence type="ECO:0000313" key="7">
    <source>
        <dbReference type="EMBL" id="TBW21064.1"/>
    </source>
</evidence>
<keyword evidence="4" id="KW-0720">Serine protease</keyword>
<proteinExistence type="inferred from homology"/>
<dbReference type="Pfam" id="PF00326">
    <property type="entry name" value="Peptidase_S9"/>
    <property type="match status" value="1"/>
</dbReference>
<dbReference type="InterPro" id="IPR023302">
    <property type="entry name" value="Pept_S9A_N"/>
</dbReference>
<dbReference type="Proteomes" id="UP000293036">
    <property type="component" value="Unassembled WGS sequence"/>
</dbReference>
<evidence type="ECO:0000313" key="8">
    <source>
        <dbReference type="Proteomes" id="UP000293036"/>
    </source>
</evidence>
<evidence type="ECO:0000256" key="2">
    <source>
        <dbReference type="ARBA" id="ARBA00022670"/>
    </source>
</evidence>
<reference evidence="7 8" key="1">
    <citation type="submission" date="2019-02" db="EMBL/GenBank/DDBJ databases">
        <title>Arcanobacterium bovis sp. nov., isolated from the milk of a cow with mastitis.</title>
        <authorList>
            <person name="Sammra O."/>
            <person name="Foster G."/>
            <person name="Hassan A."/>
            <person name="Alssahen M."/>
            <person name="Laemmler C."/>
            <person name="Borowiak M."/>
            <person name="Malorny B."/>
            <person name="Abdulmawjood A."/>
        </authorList>
    </citation>
    <scope>NUCLEOTIDE SEQUENCE [LARGE SCALE GENOMIC DNA]</scope>
    <source>
        <strain evidence="7 8">C605018/01/1</strain>
    </source>
</reference>
<dbReference type="InterPro" id="IPR002471">
    <property type="entry name" value="Pept_S9_AS"/>
</dbReference>
<dbReference type="RefSeq" id="WP_131281743.1">
    <property type="nucleotide sequence ID" value="NZ_JBHSLR010000002.1"/>
</dbReference>
<evidence type="ECO:0000259" key="6">
    <source>
        <dbReference type="Pfam" id="PF02897"/>
    </source>
</evidence>
<evidence type="ECO:0000256" key="3">
    <source>
        <dbReference type="ARBA" id="ARBA00022801"/>
    </source>
</evidence>
<dbReference type="InterPro" id="IPR002470">
    <property type="entry name" value="Peptidase_S9A"/>
</dbReference>
<sequence>MSEVQTYPMPERQPVARVFHGDEFFDDYEWFRDETNPKVMEHITQENAYYEERTKHLAGLRKNIVDEIARHTKEDDVSPAIRQGDYWYWTRTWEGKSYPGLFRTAVVDPNVRPDPLKISNPTVVYDGNVLADGKEFFSIGSAAISPDGKLAALAIDDSGDETFSLRIHDIESGAVVDDALSDVAYGLVWSADSRHIFFTRTDEAWRNYQVWRHELGTDPSADQLIYQEDDEKFNVGIMRSCDGKWMSILAGSTTQSEQRLLSLDDVAAAPILVCPRMENLEYAAEVAGDHLLITHNAHNPDFEISRAPIGISTPEQWKLVISAGDGEHINGVGAFRDFAVVQMRSGGSQQLRVMKRDGDNWLEPQVIPGAELATIELNAEANWDATSILFSVESLTRPVTHLNYDVRTGETSTVKVTHVPGYDAEAYVEYREWATAQDGTKIPLTIAHRADLDCQGHNPGLIYGYGSYEISMDPWFSAAYLPMFDRGMVYVVAHVRGGGEMGRKWYEQGKMLQKRNTFTDFIDAAQHVVDLGLVASERVAAEGGSAGGLLMGAIANLAPWRFRVIHAAVPFVDALTTILKPELPLTVGEWEEWGNPIESEEIYRYMKSYSPYENIQAVEYPAILASTSINDIRVSFVEPTKWVAKLRATVANDFEARPILQRTELVAGHGGGSGRYKRWEDRAHQLAFIFDQLGITE</sequence>
<dbReference type="InterPro" id="IPR051543">
    <property type="entry name" value="Serine_Peptidase_S9A"/>
</dbReference>
<dbReference type="OrthoDB" id="9801421at2"/>
<dbReference type="Pfam" id="PF02897">
    <property type="entry name" value="Peptidase_S9_N"/>
    <property type="match status" value="1"/>
</dbReference>
<keyword evidence="8" id="KW-1185">Reference proteome</keyword>
<comment type="similarity">
    <text evidence="1">Belongs to the peptidase S9A family.</text>
</comment>
<protein>
    <submittedName>
        <fullName evidence="7">S9 family peptidase</fullName>
    </submittedName>
</protein>
<comment type="caution">
    <text evidence="7">The sequence shown here is derived from an EMBL/GenBank/DDBJ whole genome shotgun (WGS) entry which is preliminary data.</text>
</comment>
<feature type="domain" description="Peptidase S9 prolyl oligopeptidase catalytic" evidence="5">
    <location>
        <begin position="476"/>
        <end position="694"/>
    </location>
</feature>
<dbReference type="PANTHER" id="PTHR11757">
    <property type="entry name" value="PROTEASE FAMILY S9A OLIGOPEPTIDASE"/>
    <property type="match status" value="1"/>
</dbReference>
<organism evidence="7 8">
    <name type="scientific">Arcanobacterium bovis</name>
    <dbReference type="NCBI Taxonomy" id="2529275"/>
    <lineage>
        <taxon>Bacteria</taxon>
        <taxon>Bacillati</taxon>
        <taxon>Actinomycetota</taxon>
        <taxon>Actinomycetes</taxon>
        <taxon>Actinomycetales</taxon>
        <taxon>Actinomycetaceae</taxon>
        <taxon>Arcanobacterium</taxon>
    </lineage>
</organism>
<dbReference type="EMBL" id="SJDT01000005">
    <property type="protein sequence ID" value="TBW21064.1"/>
    <property type="molecule type" value="Genomic_DNA"/>
</dbReference>
<name>A0A4Q9UZ92_9ACTO</name>
<keyword evidence="2" id="KW-0645">Protease</keyword>
<evidence type="ECO:0000256" key="4">
    <source>
        <dbReference type="ARBA" id="ARBA00022825"/>
    </source>
</evidence>
<dbReference type="InterPro" id="IPR001375">
    <property type="entry name" value="Peptidase_S9_cat"/>
</dbReference>
<dbReference type="InterPro" id="IPR029058">
    <property type="entry name" value="AB_hydrolase_fold"/>
</dbReference>
<evidence type="ECO:0000259" key="5">
    <source>
        <dbReference type="Pfam" id="PF00326"/>
    </source>
</evidence>
<feature type="domain" description="Peptidase S9A N-terminal" evidence="6">
    <location>
        <begin position="8"/>
        <end position="416"/>
    </location>
</feature>
<accession>A0A4Q9UZ92</accession>
<dbReference type="AlphaFoldDB" id="A0A4Q9UZ92"/>
<dbReference type="SUPFAM" id="SSF50993">
    <property type="entry name" value="Peptidase/esterase 'gauge' domain"/>
    <property type="match status" value="1"/>
</dbReference>
<dbReference type="Gene3D" id="3.40.50.1820">
    <property type="entry name" value="alpha/beta hydrolase"/>
    <property type="match status" value="1"/>
</dbReference>
<keyword evidence="3" id="KW-0378">Hydrolase</keyword>
<evidence type="ECO:0000256" key="1">
    <source>
        <dbReference type="ARBA" id="ARBA00005228"/>
    </source>
</evidence>
<gene>
    <name evidence="7" type="ORF">EZJ44_07100</name>
</gene>
<dbReference type="PROSITE" id="PS00708">
    <property type="entry name" value="PRO_ENDOPEP_SER"/>
    <property type="match status" value="1"/>
</dbReference>
<dbReference type="GO" id="GO:0006508">
    <property type="term" value="P:proteolysis"/>
    <property type="evidence" value="ECO:0007669"/>
    <property type="project" value="UniProtKB-KW"/>
</dbReference>
<dbReference type="Gene3D" id="2.130.10.120">
    <property type="entry name" value="Prolyl oligopeptidase, N-terminal domain"/>
    <property type="match status" value="1"/>
</dbReference>
<dbReference type="PANTHER" id="PTHR11757:SF19">
    <property type="entry name" value="PROLYL ENDOPEPTIDASE-LIKE"/>
    <property type="match status" value="1"/>
</dbReference>
<dbReference type="GO" id="GO:0004252">
    <property type="term" value="F:serine-type endopeptidase activity"/>
    <property type="evidence" value="ECO:0007669"/>
    <property type="project" value="InterPro"/>
</dbReference>
<dbReference type="SUPFAM" id="SSF53474">
    <property type="entry name" value="alpha/beta-Hydrolases"/>
    <property type="match status" value="1"/>
</dbReference>